<dbReference type="InterPro" id="IPR000006">
    <property type="entry name" value="Metalthion_vert"/>
</dbReference>
<organism evidence="5">
    <name type="scientific">Equus asinus asinus</name>
    <dbReference type="NCBI Taxonomy" id="83772"/>
    <lineage>
        <taxon>Eukaryota</taxon>
        <taxon>Metazoa</taxon>
        <taxon>Chordata</taxon>
        <taxon>Craniata</taxon>
        <taxon>Vertebrata</taxon>
        <taxon>Euteleostomi</taxon>
        <taxon>Mammalia</taxon>
        <taxon>Eutheria</taxon>
        <taxon>Laurasiatheria</taxon>
        <taxon>Perissodactyla</taxon>
        <taxon>Equidae</taxon>
        <taxon>Equus</taxon>
    </lineage>
</organism>
<proteinExistence type="inferred from homology"/>
<keyword evidence="3 4" id="KW-0480">Metal-thiolate cluster</keyword>
<comment type="similarity">
    <text evidence="1 4">Belongs to the metallothionein superfamily. Type 1 family.</text>
</comment>
<dbReference type="SUPFAM" id="SSF57868">
    <property type="entry name" value="Metallothionein"/>
    <property type="match status" value="1"/>
</dbReference>
<protein>
    <recommendedName>
        <fullName evidence="4">Metallothionein</fullName>
    </recommendedName>
</protein>
<evidence type="ECO:0000313" key="5">
    <source>
        <dbReference type="Ensembl" id="ENSEASP00005006668.1"/>
    </source>
</evidence>
<dbReference type="GO" id="GO:0046872">
    <property type="term" value="F:metal ion binding"/>
    <property type="evidence" value="ECO:0007669"/>
    <property type="project" value="UniProtKB-KW"/>
</dbReference>
<sequence length="63" mass="6557">LDPNTSGSCTCAGSCKCKECRCTSCKKSECGPFWGSGVGLRQRQNPDFPGPAGCCYGRGLPPP</sequence>
<evidence type="ECO:0000256" key="2">
    <source>
        <dbReference type="ARBA" id="ARBA00022723"/>
    </source>
</evidence>
<keyword evidence="2 4" id="KW-0479">Metal-binding</keyword>
<evidence type="ECO:0000256" key="1">
    <source>
        <dbReference type="ARBA" id="ARBA00007283"/>
    </source>
</evidence>
<reference evidence="5" key="1">
    <citation type="submission" date="2023-03" db="UniProtKB">
        <authorList>
            <consortium name="Ensembl"/>
        </authorList>
    </citation>
    <scope>IDENTIFICATION</scope>
</reference>
<name>A0A8C4L4G8_EQUAS</name>
<dbReference type="InterPro" id="IPR023587">
    <property type="entry name" value="Metalthion_dom_sf_vert"/>
</dbReference>
<dbReference type="Gene3D" id="4.10.10.10">
    <property type="entry name" value="Metallothionein Isoform II"/>
    <property type="match status" value="1"/>
</dbReference>
<evidence type="ECO:0000256" key="3">
    <source>
        <dbReference type="ARBA" id="ARBA00022851"/>
    </source>
</evidence>
<dbReference type="InterPro" id="IPR017854">
    <property type="entry name" value="Metalthion_dom_sf"/>
</dbReference>
<evidence type="ECO:0000256" key="4">
    <source>
        <dbReference type="RuleBase" id="RU000621"/>
    </source>
</evidence>
<dbReference type="InterPro" id="IPR018064">
    <property type="entry name" value="Metalthion_vert_metal_BS"/>
</dbReference>
<dbReference type="PROSITE" id="PS00203">
    <property type="entry name" value="METALLOTHIONEIN_VRT"/>
    <property type="match status" value="1"/>
</dbReference>
<dbReference type="Pfam" id="PF00131">
    <property type="entry name" value="Metallothio"/>
    <property type="match status" value="1"/>
</dbReference>
<accession>A0A8C4L4G8</accession>
<comment type="function">
    <text evidence="4">Metallothioneins have a high content of cysteine residues that bind various heavy metals.</text>
</comment>
<dbReference type="AlphaFoldDB" id="A0A8C4L4G8"/>
<dbReference type="Ensembl" id="ENSEAST00005007290.1">
    <property type="protein sequence ID" value="ENSEASP00005006668.1"/>
    <property type="gene ID" value="ENSEASG00005004922.1"/>
</dbReference>